<sequence length="140" mass="14901">MLSFTTLAVTLEEADAYATARAWANWIGTDDAKTAALRRGQDFIASAYNSRWIDEWDNDHAPEEVKFSIIEAARRELVKPGSMSPDLKRGGKIKAVGAGSARVEFADGAPAETTFSIIDGLLAGLVAPKSGTLVGFAARA</sequence>
<dbReference type="RefSeq" id="WP_257317916.1">
    <property type="nucleotide sequence ID" value="NZ_JANFDG010000035.1"/>
</dbReference>
<evidence type="ECO:0000313" key="3">
    <source>
        <dbReference type="Proteomes" id="UP001595377"/>
    </source>
</evidence>
<dbReference type="EMBL" id="JBHRSP010000006">
    <property type="protein sequence ID" value="MFC3072353.1"/>
    <property type="molecule type" value="Genomic_DNA"/>
</dbReference>
<name>A0ABV7DDL0_9HYPH</name>
<protein>
    <submittedName>
        <fullName evidence="2">DnaT-like ssDNA-binding protein</fullName>
    </submittedName>
</protein>
<proteinExistence type="predicted"/>
<reference evidence="3" key="1">
    <citation type="journal article" date="2019" name="Int. J. Syst. Evol. Microbiol.">
        <title>The Global Catalogue of Microorganisms (GCM) 10K type strain sequencing project: providing services to taxonomists for standard genome sequencing and annotation.</title>
        <authorList>
            <consortium name="The Broad Institute Genomics Platform"/>
            <consortium name="The Broad Institute Genome Sequencing Center for Infectious Disease"/>
            <person name="Wu L."/>
            <person name="Ma J."/>
        </authorList>
    </citation>
    <scope>NUCLEOTIDE SEQUENCE [LARGE SCALE GENOMIC DNA]</scope>
    <source>
        <strain evidence="3">KCTC 52677</strain>
    </source>
</reference>
<dbReference type="Proteomes" id="UP001595377">
    <property type="component" value="Unassembled WGS sequence"/>
</dbReference>
<evidence type="ECO:0000313" key="2">
    <source>
        <dbReference type="EMBL" id="MFC3072353.1"/>
    </source>
</evidence>
<comment type="caution">
    <text evidence="2">The sequence shown here is derived from an EMBL/GenBank/DDBJ whole genome shotgun (WGS) entry which is preliminary data.</text>
</comment>
<gene>
    <name evidence="2" type="ORF">ACFOHH_04460</name>
</gene>
<feature type="domain" description="Putative DnaT-like" evidence="1">
    <location>
        <begin position="9"/>
        <end position="134"/>
    </location>
</feature>
<dbReference type="InterPro" id="IPR046787">
    <property type="entry name" value="DnaT_2"/>
</dbReference>
<accession>A0ABV7DDL0</accession>
<dbReference type="Pfam" id="PF20557">
    <property type="entry name" value="DnaT_2"/>
    <property type="match status" value="1"/>
</dbReference>
<organism evidence="2 3">
    <name type="scientific">Shinella pollutisoli</name>
    <dbReference type="NCBI Taxonomy" id="2250594"/>
    <lineage>
        <taxon>Bacteria</taxon>
        <taxon>Pseudomonadati</taxon>
        <taxon>Pseudomonadota</taxon>
        <taxon>Alphaproteobacteria</taxon>
        <taxon>Hyphomicrobiales</taxon>
        <taxon>Rhizobiaceae</taxon>
        <taxon>Shinella</taxon>
    </lineage>
</organism>
<evidence type="ECO:0000259" key="1">
    <source>
        <dbReference type="Pfam" id="PF20557"/>
    </source>
</evidence>
<keyword evidence="3" id="KW-1185">Reference proteome</keyword>